<dbReference type="PANTHER" id="PTHR10088">
    <property type="entry name" value="GLUCOKINASE REGULATORY PROTEIN"/>
    <property type="match status" value="1"/>
</dbReference>
<evidence type="ECO:0000313" key="3">
    <source>
        <dbReference type="EMBL" id="BBP86686.1"/>
    </source>
</evidence>
<proteinExistence type="predicted"/>
<dbReference type="InterPro" id="IPR040190">
    <property type="entry name" value="MURQ/GCKR"/>
</dbReference>
<dbReference type="PANTHER" id="PTHR10088:SF4">
    <property type="entry name" value="GLUCOKINASE REGULATORY PROTEIN"/>
    <property type="match status" value="1"/>
</dbReference>
<organism evidence="3 4">
    <name type="scientific">Bacillus safensis</name>
    <dbReference type="NCBI Taxonomy" id="561879"/>
    <lineage>
        <taxon>Bacteria</taxon>
        <taxon>Bacillati</taxon>
        <taxon>Bacillota</taxon>
        <taxon>Bacilli</taxon>
        <taxon>Bacillales</taxon>
        <taxon>Bacillaceae</taxon>
        <taxon>Bacillus</taxon>
    </lineage>
</organism>
<evidence type="ECO:0000256" key="2">
    <source>
        <dbReference type="SAM" id="MobiDB-lite"/>
    </source>
</evidence>
<evidence type="ECO:0008006" key="5">
    <source>
        <dbReference type="Google" id="ProtNLM"/>
    </source>
</evidence>
<dbReference type="Gene3D" id="3.40.50.10490">
    <property type="entry name" value="Glucose-6-phosphate isomerase like protein, domain 1"/>
    <property type="match status" value="1"/>
</dbReference>
<accession>A0A5S9M596</accession>
<feature type="region of interest" description="Disordered" evidence="2">
    <location>
        <begin position="1"/>
        <end position="21"/>
    </location>
</feature>
<dbReference type="GO" id="GO:0016803">
    <property type="term" value="F:ether hydrolase activity"/>
    <property type="evidence" value="ECO:0007669"/>
    <property type="project" value="TreeGrafter"/>
</dbReference>
<protein>
    <recommendedName>
        <fullName evidence="5">SIS domain-containing protein</fullName>
    </recommendedName>
</protein>
<evidence type="ECO:0000256" key="1">
    <source>
        <dbReference type="ARBA" id="ARBA00023277"/>
    </source>
</evidence>
<dbReference type="Proteomes" id="UP000464658">
    <property type="component" value="Chromosome"/>
</dbReference>
<dbReference type="GO" id="GO:0097367">
    <property type="term" value="F:carbohydrate derivative binding"/>
    <property type="evidence" value="ECO:0007669"/>
    <property type="project" value="InterPro"/>
</dbReference>
<dbReference type="GO" id="GO:0009254">
    <property type="term" value="P:peptidoglycan turnover"/>
    <property type="evidence" value="ECO:0007669"/>
    <property type="project" value="TreeGrafter"/>
</dbReference>
<dbReference type="SUPFAM" id="SSF53697">
    <property type="entry name" value="SIS domain"/>
    <property type="match status" value="1"/>
</dbReference>
<dbReference type="GO" id="GO:0016835">
    <property type="term" value="F:carbon-oxygen lyase activity"/>
    <property type="evidence" value="ECO:0007669"/>
    <property type="project" value="TreeGrafter"/>
</dbReference>
<dbReference type="GO" id="GO:0046348">
    <property type="term" value="P:amino sugar catabolic process"/>
    <property type="evidence" value="ECO:0007669"/>
    <property type="project" value="TreeGrafter"/>
</dbReference>
<sequence length="92" mass="9941">MQPSQLRSLTTESRNPNTMGISQADPLEILQMINEEDMKVAQAVNLVLPHVKTASDFAYESISNGGRLIYLGAGTSGRIGVMDGCCRMSPNL</sequence>
<dbReference type="InterPro" id="IPR046348">
    <property type="entry name" value="SIS_dom_sf"/>
</dbReference>
<keyword evidence="1" id="KW-0119">Carbohydrate metabolism</keyword>
<name>A0A5S9M596_BACIA</name>
<dbReference type="AlphaFoldDB" id="A0A5S9M596"/>
<gene>
    <name evidence="3" type="ORF">BsIDN1_03040</name>
</gene>
<evidence type="ECO:0000313" key="4">
    <source>
        <dbReference type="Proteomes" id="UP000464658"/>
    </source>
</evidence>
<reference evidence="3 4" key="1">
    <citation type="submission" date="2019-12" db="EMBL/GenBank/DDBJ databases">
        <title>Full genome sequence of a Bacillus safensis strain isolated from commercially available natto in Indonesia.</title>
        <authorList>
            <person name="Yoshida M."/>
            <person name="Uomi M."/>
            <person name="Waturangi D."/>
            <person name="Ekaputri J.J."/>
            <person name="Setiamarga D.H.E."/>
        </authorList>
    </citation>
    <scope>NUCLEOTIDE SEQUENCE [LARGE SCALE GENOMIC DNA]</scope>
    <source>
        <strain evidence="3 4">IDN1</strain>
    </source>
</reference>
<dbReference type="EMBL" id="AP021906">
    <property type="protein sequence ID" value="BBP86686.1"/>
    <property type="molecule type" value="Genomic_DNA"/>
</dbReference>